<dbReference type="GO" id="GO:0045892">
    <property type="term" value="P:negative regulation of DNA-templated transcription"/>
    <property type="evidence" value="ECO:0007669"/>
    <property type="project" value="TreeGrafter"/>
</dbReference>
<proteinExistence type="predicted"/>
<dbReference type="Pfam" id="PF09339">
    <property type="entry name" value="HTH_IclR"/>
    <property type="match status" value="1"/>
</dbReference>
<dbReference type="PANTHER" id="PTHR30136:SF24">
    <property type="entry name" value="HTH-TYPE TRANSCRIPTIONAL REPRESSOR ALLR"/>
    <property type="match status" value="1"/>
</dbReference>
<evidence type="ECO:0000256" key="3">
    <source>
        <dbReference type="ARBA" id="ARBA00023163"/>
    </source>
</evidence>
<dbReference type="Pfam" id="PF01614">
    <property type="entry name" value="IclR_C"/>
    <property type="match status" value="1"/>
</dbReference>
<dbReference type="SMART" id="SM00346">
    <property type="entry name" value="HTH_ICLR"/>
    <property type="match status" value="1"/>
</dbReference>
<dbReference type="InterPro" id="IPR036388">
    <property type="entry name" value="WH-like_DNA-bd_sf"/>
</dbReference>
<keyword evidence="1" id="KW-0805">Transcription regulation</keyword>
<dbReference type="InterPro" id="IPR029016">
    <property type="entry name" value="GAF-like_dom_sf"/>
</dbReference>
<comment type="caution">
    <text evidence="6">The sequence shown here is derived from an EMBL/GenBank/DDBJ whole genome shotgun (WGS) entry which is preliminary data.</text>
</comment>
<dbReference type="PANTHER" id="PTHR30136">
    <property type="entry name" value="HELIX-TURN-HELIX TRANSCRIPTIONAL REGULATOR, ICLR FAMILY"/>
    <property type="match status" value="1"/>
</dbReference>
<dbReference type="InterPro" id="IPR014757">
    <property type="entry name" value="Tscrpt_reg_IclR_C"/>
</dbReference>
<protein>
    <submittedName>
        <fullName evidence="6">IclR family transcriptional regulator</fullName>
    </submittedName>
</protein>
<evidence type="ECO:0000313" key="6">
    <source>
        <dbReference type="EMBL" id="MDI2098731.1"/>
    </source>
</evidence>
<dbReference type="RefSeq" id="WP_281488509.1">
    <property type="nucleotide sequence ID" value="NZ_JASATX010000002.1"/>
</dbReference>
<dbReference type="Proteomes" id="UP001321506">
    <property type="component" value="Unassembled WGS sequence"/>
</dbReference>
<keyword evidence="7" id="KW-1185">Reference proteome</keyword>
<dbReference type="GO" id="GO:0003700">
    <property type="term" value="F:DNA-binding transcription factor activity"/>
    <property type="evidence" value="ECO:0007669"/>
    <property type="project" value="TreeGrafter"/>
</dbReference>
<feature type="domain" description="IclR-ED" evidence="5">
    <location>
        <begin position="73"/>
        <end position="221"/>
    </location>
</feature>
<evidence type="ECO:0000256" key="1">
    <source>
        <dbReference type="ARBA" id="ARBA00023015"/>
    </source>
</evidence>
<accession>A0AAW6T6N2</accession>
<feature type="domain" description="HTH iclR-type" evidence="4">
    <location>
        <begin position="11"/>
        <end position="72"/>
    </location>
</feature>
<evidence type="ECO:0000256" key="2">
    <source>
        <dbReference type="ARBA" id="ARBA00023125"/>
    </source>
</evidence>
<name>A0AAW6T6N2_9MICO</name>
<evidence type="ECO:0000259" key="5">
    <source>
        <dbReference type="PROSITE" id="PS51078"/>
    </source>
</evidence>
<keyword evidence="3" id="KW-0804">Transcription</keyword>
<dbReference type="EMBL" id="JASATX010000002">
    <property type="protein sequence ID" value="MDI2098731.1"/>
    <property type="molecule type" value="Genomic_DNA"/>
</dbReference>
<evidence type="ECO:0000259" key="4">
    <source>
        <dbReference type="PROSITE" id="PS51077"/>
    </source>
</evidence>
<dbReference type="Gene3D" id="3.30.450.40">
    <property type="match status" value="2"/>
</dbReference>
<gene>
    <name evidence="6" type="ORF">QF206_07100</name>
</gene>
<dbReference type="SUPFAM" id="SSF55781">
    <property type="entry name" value="GAF domain-like"/>
    <property type="match status" value="1"/>
</dbReference>
<reference evidence="6 7" key="1">
    <citation type="submission" date="2023-04" db="EMBL/GenBank/DDBJ databases">
        <title>Klugiella caeni sp. nov. isolated from the sludge of biochemical tank.</title>
        <authorList>
            <person name="Geng K."/>
        </authorList>
    </citation>
    <scope>NUCLEOTIDE SEQUENCE [LARGE SCALE GENOMIC DNA]</scope>
    <source>
        <strain evidence="6 7">YN-L-19</strain>
    </source>
</reference>
<dbReference type="InterPro" id="IPR050707">
    <property type="entry name" value="HTH_MetabolicPath_Reg"/>
</dbReference>
<dbReference type="GO" id="GO:0003677">
    <property type="term" value="F:DNA binding"/>
    <property type="evidence" value="ECO:0007669"/>
    <property type="project" value="UniProtKB-KW"/>
</dbReference>
<dbReference type="SUPFAM" id="SSF46785">
    <property type="entry name" value="Winged helix' DNA-binding domain"/>
    <property type="match status" value="1"/>
</dbReference>
<evidence type="ECO:0000313" key="7">
    <source>
        <dbReference type="Proteomes" id="UP001321506"/>
    </source>
</evidence>
<dbReference type="Gene3D" id="1.10.10.10">
    <property type="entry name" value="Winged helix-like DNA-binding domain superfamily/Winged helix DNA-binding domain"/>
    <property type="match status" value="1"/>
</dbReference>
<keyword evidence="2" id="KW-0238">DNA-binding</keyword>
<dbReference type="PROSITE" id="PS51077">
    <property type="entry name" value="HTH_ICLR"/>
    <property type="match status" value="1"/>
</dbReference>
<dbReference type="AlphaFoldDB" id="A0AAW6T6N2"/>
<sequence length="222" mass="23447">MAGDDGGGGATRSVDRAMRVLKAVVEAPEAATLSEIAREVELSPSTTLRLLGTLAHHDFIRRDDSGRYHAGIGMKQLAASALRDDPVYDLSGHFLDELVSATGETASLGVPMGSDEVLYLRQIPSTREVQSIVWTGRVIPRRGTALGRALDAQVAPHGYVVSHRPDSDVVAAAVPVFGPTGSIVGALSINAPAYRTGRDDVERFGRELVKQGEALSRALGAP</sequence>
<dbReference type="InterPro" id="IPR005471">
    <property type="entry name" value="Tscrpt_reg_IclR_N"/>
</dbReference>
<dbReference type="InterPro" id="IPR036390">
    <property type="entry name" value="WH_DNA-bd_sf"/>
</dbReference>
<organism evidence="6 7">
    <name type="scientific">Ruicaihuangia caeni</name>
    <dbReference type="NCBI Taxonomy" id="3042517"/>
    <lineage>
        <taxon>Bacteria</taxon>
        <taxon>Bacillati</taxon>
        <taxon>Actinomycetota</taxon>
        <taxon>Actinomycetes</taxon>
        <taxon>Micrococcales</taxon>
        <taxon>Microbacteriaceae</taxon>
        <taxon>Ruicaihuangia</taxon>
    </lineage>
</organism>
<dbReference type="PROSITE" id="PS51078">
    <property type="entry name" value="ICLR_ED"/>
    <property type="match status" value="1"/>
</dbReference>